<dbReference type="OrthoDB" id="5973539at2759"/>
<dbReference type="InterPro" id="IPR021833">
    <property type="entry name" value="DUF3425"/>
</dbReference>
<evidence type="ECO:0000256" key="1">
    <source>
        <dbReference type="SAM" id="MobiDB-lite"/>
    </source>
</evidence>
<protein>
    <recommendedName>
        <fullName evidence="2">BZIP domain-containing protein</fullName>
    </recommendedName>
</protein>
<organism evidence="3 4">
    <name type="scientific">Dactylonectria macrodidyma</name>
    <dbReference type="NCBI Taxonomy" id="307937"/>
    <lineage>
        <taxon>Eukaryota</taxon>
        <taxon>Fungi</taxon>
        <taxon>Dikarya</taxon>
        <taxon>Ascomycota</taxon>
        <taxon>Pezizomycotina</taxon>
        <taxon>Sordariomycetes</taxon>
        <taxon>Hypocreomycetidae</taxon>
        <taxon>Hypocreales</taxon>
        <taxon>Nectriaceae</taxon>
        <taxon>Dactylonectria</taxon>
    </lineage>
</organism>
<evidence type="ECO:0000313" key="4">
    <source>
        <dbReference type="Proteomes" id="UP000738349"/>
    </source>
</evidence>
<dbReference type="SUPFAM" id="SSF57959">
    <property type="entry name" value="Leucine zipper domain"/>
    <property type="match status" value="1"/>
</dbReference>
<dbReference type="PROSITE" id="PS00036">
    <property type="entry name" value="BZIP_BASIC"/>
    <property type="match status" value="1"/>
</dbReference>
<gene>
    <name evidence="3" type="ORF">EDB81DRAFT_941392</name>
</gene>
<dbReference type="Gene3D" id="1.20.5.170">
    <property type="match status" value="1"/>
</dbReference>
<dbReference type="Proteomes" id="UP000738349">
    <property type="component" value="Unassembled WGS sequence"/>
</dbReference>
<reference evidence="3" key="1">
    <citation type="journal article" date="2021" name="Nat. Commun.">
        <title>Genetic determinants of endophytism in the Arabidopsis root mycobiome.</title>
        <authorList>
            <person name="Mesny F."/>
            <person name="Miyauchi S."/>
            <person name="Thiergart T."/>
            <person name="Pickel B."/>
            <person name="Atanasova L."/>
            <person name="Karlsson M."/>
            <person name="Huettel B."/>
            <person name="Barry K.W."/>
            <person name="Haridas S."/>
            <person name="Chen C."/>
            <person name="Bauer D."/>
            <person name="Andreopoulos W."/>
            <person name="Pangilinan J."/>
            <person name="LaButti K."/>
            <person name="Riley R."/>
            <person name="Lipzen A."/>
            <person name="Clum A."/>
            <person name="Drula E."/>
            <person name="Henrissat B."/>
            <person name="Kohler A."/>
            <person name="Grigoriev I.V."/>
            <person name="Martin F.M."/>
            <person name="Hacquard S."/>
        </authorList>
    </citation>
    <scope>NUCLEOTIDE SEQUENCE</scope>
    <source>
        <strain evidence="3">MPI-CAGE-AT-0147</strain>
    </source>
</reference>
<proteinExistence type="predicted"/>
<sequence length="362" mass="40724">MEEGYIVEPPGDTQEASVLALSSEKPSAPKRVVRRRDPDKRRLQNRMAQKTYREKQKKRINELERLAEASASATAPPNDQQMALMPQSGLNSILTQASFDVMTINPSQLQQNTAISTAVSTIAPGEGEAAGETWDQGSLSPSFDQWLVEAFPIDNSGPPVIFFNCGCPVLHIPSQSPFVLLPIVPDLRMNTLRIEIVCSMAAMLENCLHLGITRKMFCADESVSPFYRPQIDAPAERANLVDSVQRGFRGLHFDLRPTRKQIIMNHHPFLDVIPFTDIRDNLIEYADVIDEDEFFHDSLNHLTCWGSVKGAHTGSPWDGRSWEASEIFLQRWALIVGGEDGELTRQSRWWRSLRGDRVTEIL</sequence>
<dbReference type="InterPro" id="IPR046347">
    <property type="entry name" value="bZIP_sf"/>
</dbReference>
<accession>A0A9P9JL48</accession>
<dbReference type="GO" id="GO:0003700">
    <property type="term" value="F:DNA-binding transcription factor activity"/>
    <property type="evidence" value="ECO:0007669"/>
    <property type="project" value="InterPro"/>
</dbReference>
<evidence type="ECO:0000259" key="2">
    <source>
        <dbReference type="PROSITE" id="PS00036"/>
    </source>
</evidence>
<feature type="domain" description="BZIP" evidence="2">
    <location>
        <begin position="40"/>
        <end position="55"/>
    </location>
</feature>
<dbReference type="PANTHER" id="PTHR38116">
    <property type="entry name" value="CHROMOSOME 7, WHOLE GENOME SHOTGUN SEQUENCE"/>
    <property type="match status" value="1"/>
</dbReference>
<evidence type="ECO:0000313" key="3">
    <source>
        <dbReference type="EMBL" id="KAH7170492.1"/>
    </source>
</evidence>
<dbReference type="EMBL" id="JAGMUV010000002">
    <property type="protein sequence ID" value="KAH7170492.1"/>
    <property type="molecule type" value="Genomic_DNA"/>
</dbReference>
<comment type="caution">
    <text evidence="3">The sequence shown here is derived from an EMBL/GenBank/DDBJ whole genome shotgun (WGS) entry which is preliminary data.</text>
</comment>
<dbReference type="CDD" id="cd14688">
    <property type="entry name" value="bZIP_YAP"/>
    <property type="match status" value="1"/>
</dbReference>
<dbReference type="AlphaFoldDB" id="A0A9P9JL48"/>
<feature type="region of interest" description="Disordered" evidence="1">
    <location>
        <begin position="1"/>
        <end position="58"/>
    </location>
</feature>
<dbReference type="InterPro" id="IPR004827">
    <property type="entry name" value="bZIP"/>
</dbReference>
<keyword evidence="4" id="KW-1185">Reference proteome</keyword>
<dbReference type="PANTHER" id="PTHR38116:SF5">
    <property type="entry name" value="BZIP DOMAIN-CONTAINING PROTEIN"/>
    <property type="match status" value="1"/>
</dbReference>
<name>A0A9P9JL48_9HYPO</name>
<dbReference type="Pfam" id="PF11905">
    <property type="entry name" value="DUF3425"/>
    <property type="match status" value="1"/>
</dbReference>